<keyword evidence="3" id="KW-1185">Reference proteome</keyword>
<evidence type="ECO:0008006" key="4">
    <source>
        <dbReference type="Google" id="ProtNLM"/>
    </source>
</evidence>
<evidence type="ECO:0000313" key="3">
    <source>
        <dbReference type="Proteomes" id="UP000325315"/>
    </source>
</evidence>
<dbReference type="AlphaFoldDB" id="A0A5B6VM96"/>
<evidence type="ECO:0000256" key="1">
    <source>
        <dbReference type="SAM" id="MobiDB-lite"/>
    </source>
</evidence>
<dbReference type="PANTHER" id="PTHR15503">
    <property type="entry name" value="LDOC1 RELATED"/>
    <property type="match status" value="1"/>
</dbReference>
<dbReference type="OrthoDB" id="437338at2759"/>
<dbReference type="EMBL" id="SMMG02000006">
    <property type="protein sequence ID" value="KAA3470104.1"/>
    <property type="molecule type" value="Genomic_DNA"/>
</dbReference>
<evidence type="ECO:0000313" key="2">
    <source>
        <dbReference type="EMBL" id="KAA3470104.1"/>
    </source>
</evidence>
<dbReference type="InterPro" id="IPR021109">
    <property type="entry name" value="Peptidase_aspartic_dom_sf"/>
</dbReference>
<dbReference type="InterPro" id="IPR032567">
    <property type="entry name" value="RTL1-rel"/>
</dbReference>
<name>A0A5B6VM96_9ROSI</name>
<reference evidence="3" key="1">
    <citation type="journal article" date="2019" name="Plant Biotechnol. J.">
        <title>Genome sequencing of the Australian wild diploid species Gossypium australe highlights disease resistance and delayed gland morphogenesis.</title>
        <authorList>
            <person name="Cai Y."/>
            <person name="Cai X."/>
            <person name="Wang Q."/>
            <person name="Wang P."/>
            <person name="Zhang Y."/>
            <person name="Cai C."/>
            <person name="Xu Y."/>
            <person name="Wang K."/>
            <person name="Zhou Z."/>
            <person name="Wang C."/>
            <person name="Geng S."/>
            <person name="Li B."/>
            <person name="Dong Q."/>
            <person name="Hou Y."/>
            <person name="Wang H."/>
            <person name="Ai P."/>
            <person name="Liu Z."/>
            <person name="Yi F."/>
            <person name="Sun M."/>
            <person name="An G."/>
            <person name="Cheng J."/>
            <person name="Zhang Y."/>
            <person name="Shi Q."/>
            <person name="Xie Y."/>
            <person name="Shi X."/>
            <person name="Chang Y."/>
            <person name="Huang F."/>
            <person name="Chen Y."/>
            <person name="Hong S."/>
            <person name="Mi L."/>
            <person name="Sun Q."/>
            <person name="Zhang L."/>
            <person name="Zhou B."/>
            <person name="Peng R."/>
            <person name="Zhang X."/>
            <person name="Liu F."/>
        </authorList>
    </citation>
    <scope>NUCLEOTIDE SEQUENCE [LARGE SCALE GENOMIC DNA]</scope>
    <source>
        <strain evidence="3">cv. PA1801</strain>
    </source>
</reference>
<dbReference type="Proteomes" id="UP000325315">
    <property type="component" value="Unassembled WGS sequence"/>
</dbReference>
<sequence>MEHRVWDYPLRFNHVQVSTQALVPGPVQPLRLPRGRGTGRGDNGSSRGQRAPGRGQRALHRGAARHREDRDDANVIADVIDIGSSHSYSPGQPVRVDKVYRRVPLKIQGVVFSENLMEFSFGEFDLILGVDSLTEHRANLDSASKRVTLKFKGDIVIVMIGERQDCLSNVITTLVVERLVRKGCEAYLAFVSDSGSKKPSITDIQIVKDFLDVFLDELPRVPSNREVEFGIKLLPSTIPVSIAHYRMAPKELIEFYLVWQASVLVQPESGREFVPYRNTSHVRLGYILMQDSKVVAYASRQLK</sequence>
<protein>
    <recommendedName>
        <fullName evidence="4">DNA/RNA polymerases superfamily protein</fullName>
    </recommendedName>
</protein>
<comment type="caution">
    <text evidence="2">The sequence shown here is derived from an EMBL/GenBank/DDBJ whole genome shotgun (WGS) entry which is preliminary data.</text>
</comment>
<feature type="compositionally biased region" description="Low complexity" evidence="1">
    <location>
        <begin position="44"/>
        <end position="56"/>
    </location>
</feature>
<gene>
    <name evidence="2" type="ORF">EPI10_015840</name>
</gene>
<dbReference type="Pfam" id="PF08284">
    <property type="entry name" value="RVP_2"/>
    <property type="match status" value="1"/>
</dbReference>
<dbReference type="Gene3D" id="2.40.70.10">
    <property type="entry name" value="Acid Proteases"/>
    <property type="match status" value="1"/>
</dbReference>
<proteinExistence type="predicted"/>
<dbReference type="PANTHER" id="PTHR15503:SF45">
    <property type="entry name" value="RNA-DIRECTED DNA POLYMERASE HOMOLOG"/>
    <property type="match status" value="1"/>
</dbReference>
<feature type="region of interest" description="Disordered" evidence="1">
    <location>
        <begin position="23"/>
        <end position="67"/>
    </location>
</feature>
<organism evidence="2 3">
    <name type="scientific">Gossypium australe</name>
    <dbReference type="NCBI Taxonomy" id="47621"/>
    <lineage>
        <taxon>Eukaryota</taxon>
        <taxon>Viridiplantae</taxon>
        <taxon>Streptophyta</taxon>
        <taxon>Embryophyta</taxon>
        <taxon>Tracheophyta</taxon>
        <taxon>Spermatophyta</taxon>
        <taxon>Magnoliopsida</taxon>
        <taxon>eudicotyledons</taxon>
        <taxon>Gunneridae</taxon>
        <taxon>Pentapetalae</taxon>
        <taxon>rosids</taxon>
        <taxon>malvids</taxon>
        <taxon>Malvales</taxon>
        <taxon>Malvaceae</taxon>
        <taxon>Malvoideae</taxon>
        <taxon>Gossypium</taxon>
    </lineage>
</organism>
<accession>A0A5B6VM96</accession>